<evidence type="ECO:0000313" key="2">
    <source>
        <dbReference type="Proteomes" id="UP001365781"/>
    </source>
</evidence>
<gene>
    <name evidence="1" type="ORF">WB403_12260</name>
</gene>
<evidence type="ECO:0000313" key="1">
    <source>
        <dbReference type="EMBL" id="MEI5609942.1"/>
    </source>
</evidence>
<dbReference type="EMBL" id="JBBAYM010000007">
    <property type="protein sequence ID" value="MEI5609942.1"/>
    <property type="molecule type" value="Genomic_DNA"/>
</dbReference>
<protein>
    <submittedName>
        <fullName evidence="1">Uncharacterized protein</fullName>
    </submittedName>
</protein>
<dbReference type="RefSeq" id="WP_336558237.1">
    <property type="nucleotide sequence ID" value="NZ_JBBAYL010000004.1"/>
</dbReference>
<accession>A0ABU8G9S3</accession>
<dbReference type="Proteomes" id="UP001365781">
    <property type="component" value="Unassembled WGS sequence"/>
</dbReference>
<organism evidence="1 2">
    <name type="scientific">Streptomyces brasiliscabiei</name>
    <dbReference type="NCBI Taxonomy" id="2736302"/>
    <lineage>
        <taxon>Bacteria</taxon>
        <taxon>Bacillati</taxon>
        <taxon>Actinomycetota</taxon>
        <taxon>Actinomycetes</taxon>
        <taxon>Kitasatosporales</taxon>
        <taxon>Streptomycetaceae</taxon>
        <taxon>Streptomyces</taxon>
    </lineage>
</organism>
<name>A0ABU8G9S3_9ACTN</name>
<proteinExistence type="predicted"/>
<comment type="caution">
    <text evidence="1">The sequence shown here is derived from an EMBL/GenBank/DDBJ whole genome shotgun (WGS) entry which is preliminary data.</text>
</comment>
<sequence length="110" mass="11051">MAALATNVVPLAGLRSDDKLVAAAGGGDTAQTGSGVFLRVANADASPHTVTLVTPGTVDGLAIADRAVVVPAGQTFDIPVTDRYRNPSTGRAAITYDGVTDVTVGVFRVA</sequence>
<reference evidence="1 2" key="1">
    <citation type="submission" date="2024-03" db="EMBL/GenBank/DDBJ databases">
        <title>First Report of Pectobacterium brasiliscabiei causing potato scab in china.</title>
        <authorList>
            <person name="Handique U."/>
        </authorList>
    </citation>
    <scope>NUCLEOTIDE SEQUENCE [LARGE SCALE GENOMIC DNA]</scope>
    <source>
        <strain evidence="1 2">ZRIMU1503</strain>
    </source>
</reference>
<keyword evidence="2" id="KW-1185">Reference proteome</keyword>